<gene>
    <name evidence="1" type="ORF">DFP72DRAFT_1139235</name>
</gene>
<evidence type="ECO:0000313" key="2">
    <source>
        <dbReference type="Proteomes" id="UP000521943"/>
    </source>
</evidence>
<accession>A0A8H6M3T9</accession>
<comment type="caution">
    <text evidence="1">The sequence shown here is derived from an EMBL/GenBank/DDBJ whole genome shotgun (WGS) entry which is preliminary data.</text>
</comment>
<protein>
    <submittedName>
        <fullName evidence="1">Uncharacterized protein</fullName>
    </submittedName>
</protein>
<dbReference type="Proteomes" id="UP000521943">
    <property type="component" value="Unassembled WGS sequence"/>
</dbReference>
<sequence length="374" mass="41161">MLALLTLVEEEEAEEAVLMIALGDKAVENEPPGAKVARGGPSQYGWWNAGKGVRRHRIVAGEKGAADGGQGAEYRGEGVKERDRRELNHDAGVEAWPGSLAWLRRSVSDGGGQPERVSLREYQETSRRTYHSEDDIDGSEACVEWLAVPCSAYLWLVVVEVIWMVVRPPVRSPCLHRDPPPTGTFESLSLINQRPCLLPLYHPTPGLTDVEGEIERWTHDGPSPPFRATSRGSERDVTTIRSIIQLQTLDVALCLSLTPLNVALVVGSRCRGSRERSAPVFQASAIPIKSKENPDHAHIDRDPKAVHTHLTKGPVREVTNILRASIWRAFCRYNLILIEAECYSVRYGAGEGGSVLAPRRALKSTFEDANAQSA</sequence>
<name>A0A8H6M3T9_9AGAR</name>
<evidence type="ECO:0000313" key="1">
    <source>
        <dbReference type="EMBL" id="KAF6750512.1"/>
    </source>
</evidence>
<dbReference type="EMBL" id="JACGCI010000056">
    <property type="protein sequence ID" value="KAF6750512.1"/>
    <property type="molecule type" value="Genomic_DNA"/>
</dbReference>
<keyword evidence="2" id="KW-1185">Reference proteome</keyword>
<proteinExistence type="predicted"/>
<dbReference type="AlphaFoldDB" id="A0A8H6M3T9"/>
<reference evidence="1 2" key="1">
    <citation type="submission" date="2020-07" db="EMBL/GenBank/DDBJ databases">
        <title>Comparative genomics of pyrophilous fungi reveals a link between fire events and developmental genes.</title>
        <authorList>
            <consortium name="DOE Joint Genome Institute"/>
            <person name="Steindorff A.S."/>
            <person name="Carver A."/>
            <person name="Calhoun S."/>
            <person name="Stillman K."/>
            <person name="Liu H."/>
            <person name="Lipzen A."/>
            <person name="Pangilinan J."/>
            <person name="Labutti K."/>
            <person name="Bruns T.D."/>
            <person name="Grigoriev I.V."/>
        </authorList>
    </citation>
    <scope>NUCLEOTIDE SEQUENCE [LARGE SCALE GENOMIC DNA]</scope>
    <source>
        <strain evidence="1 2">CBS 144469</strain>
    </source>
</reference>
<organism evidence="1 2">
    <name type="scientific">Ephemerocybe angulata</name>
    <dbReference type="NCBI Taxonomy" id="980116"/>
    <lineage>
        <taxon>Eukaryota</taxon>
        <taxon>Fungi</taxon>
        <taxon>Dikarya</taxon>
        <taxon>Basidiomycota</taxon>
        <taxon>Agaricomycotina</taxon>
        <taxon>Agaricomycetes</taxon>
        <taxon>Agaricomycetidae</taxon>
        <taxon>Agaricales</taxon>
        <taxon>Agaricineae</taxon>
        <taxon>Psathyrellaceae</taxon>
        <taxon>Ephemerocybe</taxon>
    </lineage>
</organism>